<keyword evidence="3" id="KW-1185">Reference proteome</keyword>
<dbReference type="RefSeq" id="WP_208429868.1">
    <property type="nucleotide sequence ID" value="NZ_JAEPRJ010000001.1"/>
</dbReference>
<sequence>MRRNLPVKLGTFALMFLGMLSAVFYYRNQEIPGVGEKTDEVISQAQIFAPARTVSAEIPIIKIGNETVYYPEFEFYLLATKKDYEALLGDKVWDIVQNGRSVEDELKSDIIEEIARLKVIVNQAKSEGYSLTTEEEEEIKRAAKEQLKGIDPMLKAKYYLDEELITGIYLENYMATKFFDGFSSEAGVKGDVAKKLFKDAYNSWENAYTAEIYWENIDRIDISGLDIDGE</sequence>
<evidence type="ECO:0000313" key="3">
    <source>
        <dbReference type="Proteomes" id="UP000604730"/>
    </source>
</evidence>
<protein>
    <recommendedName>
        <fullName evidence="4">Deacetylase PdaC domain-containing protein</fullName>
    </recommendedName>
</protein>
<organism evidence="2 3">
    <name type="scientific">Catonella massiliensis</name>
    <dbReference type="NCBI Taxonomy" id="2799636"/>
    <lineage>
        <taxon>Bacteria</taxon>
        <taxon>Bacillati</taxon>
        <taxon>Bacillota</taxon>
        <taxon>Clostridia</taxon>
        <taxon>Lachnospirales</taxon>
        <taxon>Lachnospiraceae</taxon>
        <taxon>Catonella</taxon>
    </lineage>
</organism>
<reference evidence="2 3" key="1">
    <citation type="submission" date="2021-01" db="EMBL/GenBank/DDBJ databases">
        <title>Isolation and description of Catonella massiliensis sp. nov., a novel Catonella species, isolated from a stable periodontitis subject.</title>
        <authorList>
            <person name="Antezack A."/>
            <person name="Boxberger M."/>
            <person name="La Scola B."/>
            <person name="Monnet-Corti V."/>
        </authorList>
    </citation>
    <scope>NUCLEOTIDE SEQUENCE [LARGE SCALE GENOMIC DNA]</scope>
    <source>
        <strain evidence="2 3">Marseille-Q4567</strain>
    </source>
</reference>
<accession>A0ABS1J345</accession>
<evidence type="ECO:0000313" key="2">
    <source>
        <dbReference type="EMBL" id="MBK5898450.1"/>
    </source>
</evidence>
<keyword evidence="1" id="KW-1133">Transmembrane helix</keyword>
<keyword evidence="1" id="KW-0812">Transmembrane</keyword>
<dbReference type="EMBL" id="JAEPRJ010000001">
    <property type="protein sequence ID" value="MBK5898450.1"/>
    <property type="molecule type" value="Genomic_DNA"/>
</dbReference>
<proteinExistence type="predicted"/>
<evidence type="ECO:0000256" key="1">
    <source>
        <dbReference type="SAM" id="Phobius"/>
    </source>
</evidence>
<name>A0ABS1J345_9FIRM</name>
<dbReference type="Proteomes" id="UP000604730">
    <property type="component" value="Unassembled WGS sequence"/>
</dbReference>
<evidence type="ECO:0008006" key="4">
    <source>
        <dbReference type="Google" id="ProtNLM"/>
    </source>
</evidence>
<gene>
    <name evidence="2" type="ORF">JJN12_11765</name>
</gene>
<comment type="caution">
    <text evidence="2">The sequence shown here is derived from an EMBL/GenBank/DDBJ whole genome shotgun (WGS) entry which is preliminary data.</text>
</comment>
<feature type="transmembrane region" description="Helical" evidence="1">
    <location>
        <begin position="7"/>
        <end position="26"/>
    </location>
</feature>
<keyword evidence="1" id="KW-0472">Membrane</keyword>